<sequence>MVTAEKGSERVTRNISWFKKATFMEHSGDQEAEDQSFDWPTAESPEQERKGEPTSVAGPGCLRQPLLGDRSRSSNPEVGREVPVEGGVNKIKRSVGVFSLTCGSIANARCVRVFNCGTRCEASEAPSATVRREDIAKARTSDGEVPSPLYLQLVPGTVRRLTLLDSNQVRLDFVLQE</sequence>
<dbReference type="EMBL" id="JANPWB010000015">
    <property type="protein sequence ID" value="KAJ1087984.1"/>
    <property type="molecule type" value="Genomic_DNA"/>
</dbReference>
<reference evidence="2" key="1">
    <citation type="journal article" date="2022" name="bioRxiv">
        <title>Sequencing and chromosome-scale assembly of the giantPleurodeles waltlgenome.</title>
        <authorList>
            <person name="Brown T."/>
            <person name="Elewa A."/>
            <person name="Iarovenko S."/>
            <person name="Subramanian E."/>
            <person name="Araus A.J."/>
            <person name="Petzold A."/>
            <person name="Susuki M."/>
            <person name="Suzuki K.-i.T."/>
            <person name="Hayashi T."/>
            <person name="Toyoda A."/>
            <person name="Oliveira C."/>
            <person name="Osipova E."/>
            <person name="Leigh N.D."/>
            <person name="Simon A."/>
            <person name="Yun M.H."/>
        </authorList>
    </citation>
    <scope>NUCLEOTIDE SEQUENCE</scope>
    <source>
        <strain evidence="2">20211129_DDA</strain>
        <tissue evidence="2">Liver</tissue>
    </source>
</reference>
<organism evidence="2 3">
    <name type="scientific">Pleurodeles waltl</name>
    <name type="common">Iberian ribbed newt</name>
    <dbReference type="NCBI Taxonomy" id="8319"/>
    <lineage>
        <taxon>Eukaryota</taxon>
        <taxon>Metazoa</taxon>
        <taxon>Chordata</taxon>
        <taxon>Craniata</taxon>
        <taxon>Vertebrata</taxon>
        <taxon>Euteleostomi</taxon>
        <taxon>Amphibia</taxon>
        <taxon>Batrachia</taxon>
        <taxon>Caudata</taxon>
        <taxon>Salamandroidea</taxon>
        <taxon>Salamandridae</taxon>
        <taxon>Pleurodelinae</taxon>
        <taxon>Pleurodeles</taxon>
    </lineage>
</organism>
<dbReference type="Proteomes" id="UP001066276">
    <property type="component" value="Chromosome 11"/>
</dbReference>
<evidence type="ECO:0000313" key="3">
    <source>
        <dbReference type="Proteomes" id="UP001066276"/>
    </source>
</evidence>
<evidence type="ECO:0000256" key="1">
    <source>
        <dbReference type="SAM" id="MobiDB-lite"/>
    </source>
</evidence>
<evidence type="ECO:0000313" key="2">
    <source>
        <dbReference type="EMBL" id="KAJ1087984.1"/>
    </source>
</evidence>
<keyword evidence="3" id="KW-1185">Reference proteome</keyword>
<proteinExistence type="predicted"/>
<dbReference type="AlphaFoldDB" id="A0AAV7LAL8"/>
<accession>A0AAV7LAL8</accession>
<gene>
    <name evidence="2" type="ORF">NDU88_001143</name>
</gene>
<name>A0AAV7LAL8_PLEWA</name>
<feature type="region of interest" description="Disordered" evidence="1">
    <location>
        <begin position="26"/>
        <end position="82"/>
    </location>
</feature>
<protein>
    <submittedName>
        <fullName evidence="2">Uncharacterized protein</fullName>
    </submittedName>
</protein>
<comment type="caution">
    <text evidence="2">The sequence shown here is derived from an EMBL/GenBank/DDBJ whole genome shotgun (WGS) entry which is preliminary data.</text>
</comment>